<keyword evidence="4" id="KW-1133">Transmembrane helix</keyword>
<keyword evidence="4" id="KW-0812">Transmembrane</keyword>
<evidence type="ECO:0000313" key="7">
    <source>
        <dbReference type="EMBL" id="MCL7050602.1"/>
    </source>
</evidence>
<protein>
    <recommendedName>
        <fullName evidence="6">Folate receptor-like domain-containing protein</fullName>
    </recommendedName>
</protein>
<comment type="caution">
    <text evidence="7">The sequence shown here is derived from an EMBL/GenBank/DDBJ whole genome shotgun (WGS) entry which is preliminary data.</text>
</comment>
<feature type="transmembrane region" description="Helical" evidence="4">
    <location>
        <begin position="236"/>
        <end position="252"/>
    </location>
</feature>
<keyword evidence="2" id="KW-1015">Disulfide bond</keyword>
<gene>
    <name evidence="7" type="ORF">MKW94_013026</name>
</gene>
<name>A0AA41VZY2_PAPNU</name>
<evidence type="ECO:0000313" key="8">
    <source>
        <dbReference type="Proteomes" id="UP001177140"/>
    </source>
</evidence>
<organism evidence="7 8">
    <name type="scientific">Papaver nudicaule</name>
    <name type="common">Iceland poppy</name>
    <dbReference type="NCBI Taxonomy" id="74823"/>
    <lineage>
        <taxon>Eukaryota</taxon>
        <taxon>Viridiplantae</taxon>
        <taxon>Streptophyta</taxon>
        <taxon>Embryophyta</taxon>
        <taxon>Tracheophyta</taxon>
        <taxon>Spermatophyta</taxon>
        <taxon>Magnoliopsida</taxon>
        <taxon>Ranunculales</taxon>
        <taxon>Papaveraceae</taxon>
        <taxon>Papaveroideae</taxon>
        <taxon>Papaver</taxon>
    </lineage>
</organism>
<feature type="chain" id="PRO_5041461153" description="Folate receptor-like domain-containing protein" evidence="5">
    <location>
        <begin position="23"/>
        <end position="287"/>
    </location>
</feature>
<feature type="region of interest" description="Disordered" evidence="3">
    <location>
        <begin position="260"/>
        <end position="287"/>
    </location>
</feature>
<keyword evidence="8" id="KW-1185">Reference proteome</keyword>
<accession>A0AA41VZY2</accession>
<dbReference type="EMBL" id="JAJJMA010329625">
    <property type="protein sequence ID" value="MCL7050602.1"/>
    <property type="molecule type" value="Genomic_DNA"/>
</dbReference>
<dbReference type="AlphaFoldDB" id="A0AA41VZY2"/>
<evidence type="ECO:0000256" key="5">
    <source>
        <dbReference type="SAM" id="SignalP"/>
    </source>
</evidence>
<reference evidence="7" key="1">
    <citation type="submission" date="2022-03" db="EMBL/GenBank/DDBJ databases">
        <title>A functionally conserved STORR gene fusion in Papaver species that diverged 16.8 million years ago.</title>
        <authorList>
            <person name="Catania T."/>
        </authorList>
    </citation>
    <scope>NUCLEOTIDE SEQUENCE</scope>
    <source>
        <strain evidence="7">S-191538</strain>
    </source>
</reference>
<dbReference type="InterPro" id="IPR053305">
    <property type="entry name" value="Folate-binding_rcpt-like"/>
</dbReference>
<feature type="compositionally biased region" description="Polar residues" evidence="3">
    <location>
        <begin position="278"/>
        <end position="287"/>
    </location>
</feature>
<dbReference type="PANTHER" id="PTHR37390:SF1">
    <property type="entry name" value="FOLATE-BINDING PROTEIN 1"/>
    <property type="match status" value="1"/>
</dbReference>
<dbReference type="PANTHER" id="PTHR37390">
    <property type="entry name" value="OS02G0592500 PROTEIN"/>
    <property type="match status" value="1"/>
</dbReference>
<sequence>MSNGRTPLLLLFFNLIVFSAAGKPNGVCISQGGRFAPFSSEGKPPSKVTKGSKDLTLCRVFRKRTCCDVTQTHPALLTIRRLASAGEASPECLQLWELLECSICDPRVGVQPGPPLICASFCDRVFEACAGAYFSEDAKTQVLLPCGSNDFVCGRVSEWASNGTELCKLSGFAIKSSEDNYGAGIEPSCYGGKASLDSIADSWKTSRPGVPRRAKKLGSFQDFQQRVRQMPINERVSWAVGGMVLTAGLLFVSKRRSQGHSRTQGAFPGTARRLDGRSSLQSSPKSR</sequence>
<evidence type="ECO:0000256" key="2">
    <source>
        <dbReference type="ARBA" id="ARBA00023157"/>
    </source>
</evidence>
<evidence type="ECO:0000256" key="3">
    <source>
        <dbReference type="SAM" id="MobiDB-lite"/>
    </source>
</evidence>
<evidence type="ECO:0000259" key="6">
    <source>
        <dbReference type="Pfam" id="PF03024"/>
    </source>
</evidence>
<proteinExistence type="predicted"/>
<dbReference type="Proteomes" id="UP001177140">
    <property type="component" value="Unassembled WGS sequence"/>
</dbReference>
<evidence type="ECO:0000256" key="4">
    <source>
        <dbReference type="SAM" id="Phobius"/>
    </source>
</evidence>
<dbReference type="Pfam" id="PF03024">
    <property type="entry name" value="Folate_rec"/>
    <property type="match status" value="1"/>
</dbReference>
<keyword evidence="4" id="KW-0472">Membrane</keyword>
<keyword evidence="1 5" id="KW-0732">Signal</keyword>
<evidence type="ECO:0000256" key="1">
    <source>
        <dbReference type="ARBA" id="ARBA00022729"/>
    </source>
</evidence>
<feature type="signal peptide" evidence="5">
    <location>
        <begin position="1"/>
        <end position="22"/>
    </location>
</feature>
<dbReference type="InterPro" id="IPR018143">
    <property type="entry name" value="Folate_rcpt-like"/>
</dbReference>
<feature type="domain" description="Folate receptor-like" evidence="6">
    <location>
        <begin position="49"/>
        <end position="177"/>
    </location>
</feature>